<feature type="compositionally biased region" description="Basic and acidic residues" evidence="7">
    <location>
        <begin position="385"/>
        <end position="394"/>
    </location>
</feature>
<dbReference type="GO" id="GO:0000981">
    <property type="term" value="F:DNA-binding transcription factor activity, RNA polymerase II-specific"/>
    <property type="evidence" value="ECO:0007669"/>
    <property type="project" value="TreeGrafter"/>
</dbReference>
<dbReference type="InterPro" id="IPR046347">
    <property type="entry name" value="bZIP_sf"/>
</dbReference>
<feature type="transmembrane region" description="Helical" evidence="8">
    <location>
        <begin position="227"/>
        <end position="245"/>
    </location>
</feature>
<evidence type="ECO:0000256" key="8">
    <source>
        <dbReference type="SAM" id="Phobius"/>
    </source>
</evidence>
<dbReference type="InterPro" id="IPR004827">
    <property type="entry name" value="bZIP"/>
</dbReference>
<organism evidence="10 11">
    <name type="scientific">Rhizopus azygosporus</name>
    <name type="common">Rhizopus microsporus var. azygosporus</name>
    <dbReference type="NCBI Taxonomy" id="86630"/>
    <lineage>
        <taxon>Eukaryota</taxon>
        <taxon>Fungi</taxon>
        <taxon>Fungi incertae sedis</taxon>
        <taxon>Mucoromycota</taxon>
        <taxon>Mucoromycotina</taxon>
        <taxon>Mucoromycetes</taxon>
        <taxon>Mucorales</taxon>
        <taxon>Mucorineae</taxon>
        <taxon>Rhizopodaceae</taxon>
        <taxon>Rhizopus</taxon>
    </lineage>
</organism>
<name>A0A367JMN1_RHIAZ</name>
<dbReference type="SUPFAM" id="SSF57959">
    <property type="entry name" value="Leucine zipper domain"/>
    <property type="match status" value="1"/>
</dbReference>
<gene>
    <name evidence="10" type="ORF">CU097_002149</name>
</gene>
<comment type="subcellular location">
    <subcellularLocation>
        <location evidence="1">Membrane</location>
        <topology evidence="1">Single-pass membrane protein</topology>
    </subcellularLocation>
</comment>
<keyword evidence="2" id="KW-0805">Transcription regulation</keyword>
<reference evidence="10 11" key="1">
    <citation type="journal article" date="2018" name="G3 (Bethesda)">
        <title>Phylogenetic and Phylogenomic Definition of Rhizopus Species.</title>
        <authorList>
            <person name="Gryganskyi A.P."/>
            <person name="Golan J."/>
            <person name="Dolatabadi S."/>
            <person name="Mondo S."/>
            <person name="Robb S."/>
            <person name="Idnurm A."/>
            <person name="Muszewska A."/>
            <person name="Steczkiewicz K."/>
            <person name="Masonjones S."/>
            <person name="Liao H.L."/>
            <person name="Gajdeczka M.T."/>
            <person name="Anike F."/>
            <person name="Vuek A."/>
            <person name="Anishchenko I.M."/>
            <person name="Voigt K."/>
            <person name="de Hoog G.S."/>
            <person name="Smith M.E."/>
            <person name="Heitman J."/>
            <person name="Vilgalys R."/>
            <person name="Stajich J.E."/>
        </authorList>
    </citation>
    <scope>NUCLEOTIDE SEQUENCE [LARGE SCALE GENOMIC DNA]</scope>
    <source>
        <strain evidence="10 11">CBS 357.93</strain>
    </source>
</reference>
<evidence type="ECO:0000256" key="6">
    <source>
        <dbReference type="SAM" id="Coils"/>
    </source>
</evidence>
<dbReference type="PANTHER" id="PTHR46164:SF3">
    <property type="entry name" value="ATF6, ISOFORM C"/>
    <property type="match status" value="1"/>
</dbReference>
<evidence type="ECO:0000256" key="5">
    <source>
        <dbReference type="ARBA" id="ARBA00023242"/>
    </source>
</evidence>
<dbReference type="Proteomes" id="UP000252139">
    <property type="component" value="Unassembled WGS sequence"/>
</dbReference>
<keyword evidence="3" id="KW-0238">DNA-binding</keyword>
<accession>A0A367JMN1</accession>
<proteinExistence type="predicted"/>
<dbReference type="AlphaFoldDB" id="A0A367JMN1"/>
<keyword evidence="8" id="KW-0812">Transmembrane</keyword>
<feature type="coiled-coil region" evidence="6">
    <location>
        <begin position="252"/>
        <end position="286"/>
    </location>
</feature>
<dbReference type="PANTHER" id="PTHR46164">
    <property type="entry name" value="ATF6, ISOFORM C"/>
    <property type="match status" value="1"/>
</dbReference>
<keyword evidence="8" id="KW-1133">Transmembrane helix</keyword>
<dbReference type="GO" id="GO:0016020">
    <property type="term" value="C:membrane"/>
    <property type="evidence" value="ECO:0007669"/>
    <property type="project" value="UniProtKB-SubCell"/>
</dbReference>
<dbReference type="GO" id="GO:0030968">
    <property type="term" value="P:endoplasmic reticulum unfolded protein response"/>
    <property type="evidence" value="ECO:0007669"/>
    <property type="project" value="TreeGrafter"/>
</dbReference>
<feature type="region of interest" description="Disordered" evidence="7">
    <location>
        <begin position="92"/>
        <end position="117"/>
    </location>
</feature>
<dbReference type="Pfam" id="PF00170">
    <property type="entry name" value="bZIP_1"/>
    <property type="match status" value="1"/>
</dbReference>
<evidence type="ECO:0000256" key="4">
    <source>
        <dbReference type="ARBA" id="ARBA00023163"/>
    </source>
</evidence>
<dbReference type="OrthoDB" id="2280493at2759"/>
<evidence type="ECO:0000256" key="3">
    <source>
        <dbReference type="ARBA" id="ARBA00023125"/>
    </source>
</evidence>
<evidence type="ECO:0000313" key="11">
    <source>
        <dbReference type="Proteomes" id="UP000252139"/>
    </source>
</evidence>
<feature type="coiled-coil region" evidence="6">
    <location>
        <begin position="166"/>
        <end position="214"/>
    </location>
</feature>
<evidence type="ECO:0000259" key="9">
    <source>
        <dbReference type="PROSITE" id="PS50217"/>
    </source>
</evidence>
<feature type="compositionally biased region" description="Basic residues" evidence="7">
    <location>
        <begin position="97"/>
        <end position="106"/>
    </location>
</feature>
<evidence type="ECO:0000256" key="1">
    <source>
        <dbReference type="ARBA" id="ARBA00004167"/>
    </source>
</evidence>
<keyword evidence="4" id="KW-0804">Transcription</keyword>
<keyword evidence="11" id="KW-1185">Reference proteome</keyword>
<dbReference type="GO" id="GO:0005634">
    <property type="term" value="C:nucleus"/>
    <property type="evidence" value="ECO:0007669"/>
    <property type="project" value="TreeGrafter"/>
</dbReference>
<evidence type="ECO:0000313" key="10">
    <source>
        <dbReference type="EMBL" id="RCH91187.1"/>
    </source>
</evidence>
<dbReference type="STRING" id="86630.A0A367JMN1"/>
<protein>
    <recommendedName>
        <fullName evidence="9">BZIP domain-containing protein</fullName>
    </recommendedName>
</protein>
<feature type="region of interest" description="Disordered" evidence="7">
    <location>
        <begin position="353"/>
        <end position="401"/>
    </location>
</feature>
<keyword evidence="8" id="KW-0472">Membrane</keyword>
<dbReference type="CDD" id="cd14812">
    <property type="entry name" value="bZIP_u3"/>
    <property type="match status" value="1"/>
</dbReference>
<dbReference type="InterPro" id="IPR051882">
    <property type="entry name" value="ATF_bZIP_TF"/>
</dbReference>
<sequence>MTELNLSMDSYMDDKDDIMTYLDEDYMSTTSNNSSSWTLPLSPSMTPTPPEPTVFPEPQYFPFMNYLQGCYQHDVSQMNAFKEIHLMLPSSTLVGPKQKRGRKKRNASKDASTVSLKPPVPILPAIKQEEDENKTDEQLNREKVAASLAKRQERLIKNRAAALLSRKRKREHLHSLEQERVKLLGENSDLKEQMNRLERENMQLRQKLKDNNHSHGSSHGSHSCGNHGILLMIILYCFALFISFLPKSKTMTKSMDNTLKEYDRNLKELERQKEKLKVVMQMMGQEWEESGPGIGWLGSLDIPDTTAEPSLNDKKKQPVLTSNLLQPTAGPSSEYLQSLLHINESLLAQSLANDPTPMLSPSEEDSLIDHKPINISSPLITPEDNQVKQDKDTLTDDCSLNNTQLEPFDQIKKF</sequence>
<feature type="domain" description="BZIP" evidence="9">
    <location>
        <begin position="148"/>
        <end position="211"/>
    </location>
</feature>
<dbReference type="GO" id="GO:0000978">
    <property type="term" value="F:RNA polymerase II cis-regulatory region sequence-specific DNA binding"/>
    <property type="evidence" value="ECO:0007669"/>
    <property type="project" value="TreeGrafter"/>
</dbReference>
<comment type="caution">
    <text evidence="10">The sequence shown here is derived from an EMBL/GenBank/DDBJ whole genome shotgun (WGS) entry which is preliminary data.</text>
</comment>
<dbReference type="Gene3D" id="1.20.5.170">
    <property type="match status" value="1"/>
</dbReference>
<dbReference type="EMBL" id="PJQL01001007">
    <property type="protein sequence ID" value="RCH91187.1"/>
    <property type="molecule type" value="Genomic_DNA"/>
</dbReference>
<keyword evidence="6" id="KW-0175">Coiled coil</keyword>
<keyword evidence="5" id="KW-0539">Nucleus</keyword>
<dbReference type="SMART" id="SM00338">
    <property type="entry name" value="BRLZ"/>
    <property type="match status" value="1"/>
</dbReference>
<evidence type="ECO:0000256" key="7">
    <source>
        <dbReference type="SAM" id="MobiDB-lite"/>
    </source>
</evidence>
<dbReference type="PROSITE" id="PS50217">
    <property type="entry name" value="BZIP"/>
    <property type="match status" value="1"/>
</dbReference>
<evidence type="ECO:0000256" key="2">
    <source>
        <dbReference type="ARBA" id="ARBA00023015"/>
    </source>
</evidence>